<accession>A0A9D4L5Z8</accession>
<dbReference type="AlphaFoldDB" id="A0A9D4L5Z8"/>
<evidence type="ECO:0000256" key="1">
    <source>
        <dbReference type="SAM" id="MobiDB-lite"/>
    </source>
</evidence>
<name>A0A9D4L5Z8_DREPO</name>
<reference evidence="2" key="1">
    <citation type="journal article" date="2019" name="bioRxiv">
        <title>The Genome of the Zebra Mussel, Dreissena polymorpha: A Resource for Invasive Species Research.</title>
        <authorList>
            <person name="McCartney M.A."/>
            <person name="Auch B."/>
            <person name="Kono T."/>
            <person name="Mallez S."/>
            <person name="Zhang Y."/>
            <person name="Obille A."/>
            <person name="Becker A."/>
            <person name="Abrahante J.E."/>
            <person name="Garbe J."/>
            <person name="Badalamenti J.P."/>
            <person name="Herman A."/>
            <person name="Mangelson H."/>
            <person name="Liachko I."/>
            <person name="Sullivan S."/>
            <person name="Sone E.D."/>
            <person name="Koren S."/>
            <person name="Silverstein K.A.T."/>
            <person name="Beckman K.B."/>
            <person name="Gohl D.M."/>
        </authorList>
    </citation>
    <scope>NUCLEOTIDE SEQUENCE</scope>
    <source>
        <strain evidence="2">Duluth1</strain>
        <tissue evidence="2">Whole animal</tissue>
    </source>
</reference>
<organism evidence="2 3">
    <name type="scientific">Dreissena polymorpha</name>
    <name type="common">Zebra mussel</name>
    <name type="synonym">Mytilus polymorpha</name>
    <dbReference type="NCBI Taxonomy" id="45954"/>
    <lineage>
        <taxon>Eukaryota</taxon>
        <taxon>Metazoa</taxon>
        <taxon>Spiralia</taxon>
        <taxon>Lophotrochozoa</taxon>
        <taxon>Mollusca</taxon>
        <taxon>Bivalvia</taxon>
        <taxon>Autobranchia</taxon>
        <taxon>Heteroconchia</taxon>
        <taxon>Euheterodonta</taxon>
        <taxon>Imparidentia</taxon>
        <taxon>Neoheterodontei</taxon>
        <taxon>Myida</taxon>
        <taxon>Dreissenoidea</taxon>
        <taxon>Dreissenidae</taxon>
        <taxon>Dreissena</taxon>
    </lineage>
</organism>
<comment type="caution">
    <text evidence="2">The sequence shown here is derived from an EMBL/GenBank/DDBJ whole genome shotgun (WGS) entry which is preliminary data.</text>
</comment>
<reference evidence="2" key="2">
    <citation type="submission" date="2020-11" db="EMBL/GenBank/DDBJ databases">
        <authorList>
            <person name="McCartney M.A."/>
            <person name="Auch B."/>
            <person name="Kono T."/>
            <person name="Mallez S."/>
            <person name="Becker A."/>
            <person name="Gohl D.M."/>
            <person name="Silverstein K.A.T."/>
            <person name="Koren S."/>
            <person name="Bechman K.B."/>
            <person name="Herman A."/>
            <person name="Abrahante J.E."/>
            <person name="Garbe J."/>
        </authorList>
    </citation>
    <scope>NUCLEOTIDE SEQUENCE</scope>
    <source>
        <strain evidence="2">Duluth1</strain>
        <tissue evidence="2">Whole animal</tissue>
    </source>
</reference>
<proteinExistence type="predicted"/>
<gene>
    <name evidence="2" type="ORF">DPMN_093682</name>
</gene>
<dbReference type="EMBL" id="JAIWYP010000003">
    <property type="protein sequence ID" value="KAH3851202.1"/>
    <property type="molecule type" value="Genomic_DNA"/>
</dbReference>
<keyword evidence="3" id="KW-1185">Reference proteome</keyword>
<sequence>MGIWFHYIARRGTGAAEDEHGGPGAAMQTKTSRGWPYDNNGSFGSTAGDLKICHKGSAAREEREEDLCILSALLRWKLPPGELPPDFKGGGEGRRTAPLSEFRAENCPPLTCYRCKCLPDLEPGVWSGIFLAGLHLIAMNVQRKILSSGWGLNPRPPEW</sequence>
<feature type="region of interest" description="Disordered" evidence="1">
    <location>
        <begin position="14"/>
        <end position="35"/>
    </location>
</feature>
<evidence type="ECO:0000313" key="3">
    <source>
        <dbReference type="Proteomes" id="UP000828390"/>
    </source>
</evidence>
<protein>
    <submittedName>
        <fullName evidence="2">Uncharacterized protein</fullName>
    </submittedName>
</protein>
<evidence type="ECO:0000313" key="2">
    <source>
        <dbReference type="EMBL" id="KAH3851202.1"/>
    </source>
</evidence>
<dbReference type="Proteomes" id="UP000828390">
    <property type="component" value="Unassembled WGS sequence"/>
</dbReference>